<evidence type="ECO:0000256" key="1">
    <source>
        <dbReference type="SAM" id="SignalP"/>
    </source>
</evidence>
<dbReference type="InterPro" id="IPR041183">
    <property type="entry name" value="Cyclophilin-like"/>
</dbReference>
<accession>A0A7Y5AN15</accession>
<gene>
    <name evidence="3" type="ORF">HRH59_02015</name>
</gene>
<keyword evidence="1" id="KW-0732">Signal</keyword>
<evidence type="ECO:0000313" key="4">
    <source>
        <dbReference type="Proteomes" id="UP000523161"/>
    </source>
</evidence>
<evidence type="ECO:0000313" key="3">
    <source>
        <dbReference type="EMBL" id="NRQ41348.1"/>
    </source>
</evidence>
<dbReference type="SUPFAM" id="SSF50891">
    <property type="entry name" value="Cyclophilin-like"/>
    <property type="match status" value="1"/>
</dbReference>
<name>A0A7Y5AN15_9GAMM</name>
<keyword evidence="4" id="KW-1185">Reference proteome</keyword>
<feature type="signal peptide" evidence="1">
    <location>
        <begin position="1"/>
        <end position="23"/>
    </location>
</feature>
<dbReference type="EMBL" id="JABSOD010000002">
    <property type="protein sequence ID" value="NRQ41348.1"/>
    <property type="molecule type" value="Genomic_DNA"/>
</dbReference>
<dbReference type="Proteomes" id="UP000523161">
    <property type="component" value="Unassembled WGS sequence"/>
</dbReference>
<feature type="chain" id="PRO_5031325331" evidence="1">
    <location>
        <begin position="24"/>
        <end position="155"/>
    </location>
</feature>
<dbReference type="InterPro" id="IPR029000">
    <property type="entry name" value="Cyclophilin-like_dom_sf"/>
</dbReference>
<sequence length="155" mass="16634">MNNITRFVLLLALQTSAISGAQADVTPAKPKGNTMYQVTITLDNAVITARLDNNPTVRDFIAQLPMTVKLEDYAATEKVTYLSNKLTTEGAPAGITPVVGDIAYYGPWGNIAVYYKDFAYSPGLIKLGEITSGIAQLKFSGAKQATIELATLTDK</sequence>
<organism evidence="3 4">
    <name type="scientific">Rheinheimera lutimaris</name>
    <dbReference type="NCBI Taxonomy" id="2740584"/>
    <lineage>
        <taxon>Bacteria</taxon>
        <taxon>Pseudomonadati</taxon>
        <taxon>Pseudomonadota</taxon>
        <taxon>Gammaproteobacteria</taxon>
        <taxon>Chromatiales</taxon>
        <taxon>Chromatiaceae</taxon>
        <taxon>Rheinheimera</taxon>
    </lineage>
</organism>
<dbReference type="AlphaFoldDB" id="A0A7Y5AN15"/>
<feature type="domain" description="Cyclophilin-like" evidence="2">
    <location>
        <begin position="40"/>
        <end position="148"/>
    </location>
</feature>
<dbReference type="RefSeq" id="WP_173499601.1">
    <property type="nucleotide sequence ID" value="NZ_JABSOD010000002.1"/>
</dbReference>
<protein>
    <submittedName>
        <fullName evidence="3">Cyclophilin</fullName>
    </submittedName>
</protein>
<comment type="caution">
    <text evidence="3">The sequence shown here is derived from an EMBL/GenBank/DDBJ whole genome shotgun (WGS) entry which is preliminary data.</text>
</comment>
<reference evidence="3 4" key="1">
    <citation type="submission" date="2020-06" db="EMBL/GenBank/DDBJ databases">
        <title>Rheinheimera sp. nov., a marine bacterium isolated from coastal.</title>
        <authorList>
            <person name="Yu Q."/>
            <person name="Qi Y."/>
            <person name="Pu J."/>
        </authorList>
    </citation>
    <scope>NUCLEOTIDE SEQUENCE [LARGE SCALE GENOMIC DNA]</scope>
    <source>
        <strain evidence="3 4">YQF-2</strain>
    </source>
</reference>
<proteinExistence type="predicted"/>
<evidence type="ECO:0000259" key="2">
    <source>
        <dbReference type="Pfam" id="PF18050"/>
    </source>
</evidence>
<dbReference type="Gene3D" id="2.40.100.20">
    <property type="match status" value="1"/>
</dbReference>
<dbReference type="Pfam" id="PF18050">
    <property type="entry name" value="Cyclophil_like2"/>
    <property type="match status" value="1"/>
</dbReference>